<evidence type="ECO:0000313" key="1">
    <source>
        <dbReference type="EMBL" id="MCU6686495.1"/>
    </source>
</evidence>
<reference evidence="1 2" key="1">
    <citation type="journal article" date="2021" name="ISME Commun">
        <title>Automated analysis of genomic sequences facilitates high-throughput and comprehensive description of bacteria.</title>
        <authorList>
            <person name="Hitch T.C.A."/>
        </authorList>
    </citation>
    <scope>NUCLEOTIDE SEQUENCE [LARGE SCALE GENOMIC DNA]</scope>
    <source>
        <strain evidence="1 2">Sanger_03</strain>
    </source>
</reference>
<dbReference type="Proteomes" id="UP001652431">
    <property type="component" value="Unassembled WGS sequence"/>
</dbReference>
<protein>
    <submittedName>
        <fullName evidence="1">Uncharacterized protein</fullName>
    </submittedName>
</protein>
<keyword evidence="2" id="KW-1185">Reference proteome</keyword>
<gene>
    <name evidence="1" type="ORF">OCV99_08020</name>
</gene>
<accession>A0ABT2RM72</accession>
<organism evidence="1 2">
    <name type="scientific">Dorea acetigenes</name>
    <dbReference type="NCBI Taxonomy" id="2981787"/>
    <lineage>
        <taxon>Bacteria</taxon>
        <taxon>Bacillati</taxon>
        <taxon>Bacillota</taxon>
        <taxon>Clostridia</taxon>
        <taxon>Lachnospirales</taxon>
        <taxon>Lachnospiraceae</taxon>
        <taxon>Dorea</taxon>
    </lineage>
</organism>
<proteinExistence type="predicted"/>
<dbReference type="EMBL" id="JAOQJU010000007">
    <property type="protein sequence ID" value="MCU6686495.1"/>
    <property type="molecule type" value="Genomic_DNA"/>
</dbReference>
<evidence type="ECO:0000313" key="2">
    <source>
        <dbReference type="Proteomes" id="UP001652431"/>
    </source>
</evidence>
<sequence length="52" mass="6547">MHQKKEKENFREVISMEEYLTKRQKIREKERKKTKKEATENNSVWMWAEVYV</sequence>
<comment type="caution">
    <text evidence="1">The sequence shown here is derived from an EMBL/GenBank/DDBJ whole genome shotgun (WGS) entry which is preliminary data.</text>
</comment>
<name>A0ABT2RM72_9FIRM</name>
<dbReference type="RefSeq" id="WP_262575210.1">
    <property type="nucleotide sequence ID" value="NZ_JAOQJU010000007.1"/>
</dbReference>